<comment type="caution">
    <text evidence="1">The sequence shown here is derived from an EMBL/GenBank/DDBJ whole genome shotgun (WGS) entry which is preliminary data.</text>
</comment>
<name>A0A403T1X0_SALER</name>
<sequence>MKIKVMRTVIRMIDAGIPSDRIFTSVHVNMMVASGDYLVDSHLARSAPKKNRTHFTNYTTDK</sequence>
<gene>
    <name evidence="1" type="ORF">D9O31_14810</name>
</gene>
<evidence type="ECO:0000313" key="1">
    <source>
        <dbReference type="EMBL" id="MMS77790.1"/>
    </source>
</evidence>
<dbReference type="Proteomes" id="UP000839526">
    <property type="component" value="Unassembled WGS sequence"/>
</dbReference>
<protein>
    <submittedName>
        <fullName evidence="1">Uncharacterized protein</fullName>
    </submittedName>
</protein>
<accession>A0A403T1X0</accession>
<dbReference type="AlphaFoldDB" id="A0A403T1X0"/>
<proteinExistence type="predicted"/>
<organism evidence="1">
    <name type="scientific">Salmonella enterica</name>
    <name type="common">Salmonella choleraesuis</name>
    <dbReference type="NCBI Taxonomy" id="28901"/>
    <lineage>
        <taxon>Bacteria</taxon>
        <taxon>Pseudomonadati</taxon>
        <taxon>Pseudomonadota</taxon>
        <taxon>Gammaproteobacteria</taxon>
        <taxon>Enterobacterales</taxon>
        <taxon>Enterobacteriaceae</taxon>
        <taxon>Salmonella</taxon>
    </lineage>
</organism>
<dbReference type="EMBL" id="RWAH01000013">
    <property type="protein sequence ID" value="MMS77790.1"/>
    <property type="molecule type" value="Genomic_DNA"/>
</dbReference>
<reference evidence="1" key="1">
    <citation type="submission" date="2018-10" db="EMBL/GenBank/DDBJ databases">
        <authorList>
            <consortium name="PulseNet: The National Subtyping Network for Foodborne Disease Surveillance"/>
            <person name="Tarr C.L."/>
            <person name="Trees E."/>
            <person name="Katz L.S."/>
            <person name="Carleton-Romer H.A."/>
            <person name="Stroika S."/>
            <person name="Kucerova Z."/>
            <person name="Roache K.F."/>
            <person name="Sabol A.L."/>
            <person name="Besser J."/>
            <person name="Gerner-Smidt P."/>
        </authorList>
    </citation>
    <scope>NUCLEOTIDE SEQUENCE [LARGE SCALE GENOMIC DNA]</scope>
    <source>
        <strain evidence="1">PNUSAS052121</strain>
    </source>
</reference>